<reference evidence="6 7" key="1">
    <citation type="journal article" date="2019" name="Int. J. Syst. Evol. Microbiol.">
        <title>Capsulimonas corticalis gen. nov., sp. nov., an aerobic capsulated bacterium, of a novel bacterial order, Capsulimonadales ord. nov., of the class Armatimonadia of the phylum Armatimonadetes.</title>
        <authorList>
            <person name="Li J."/>
            <person name="Kudo C."/>
            <person name="Tonouchi A."/>
        </authorList>
    </citation>
    <scope>NUCLEOTIDE SEQUENCE [LARGE SCALE GENOMIC DNA]</scope>
    <source>
        <strain evidence="6 7">AX-7</strain>
    </source>
</reference>
<dbReference type="PANTHER" id="PTHR35534:SF1">
    <property type="entry name" value="LARGE RIBOSOMAL SUBUNIT PROTEIN BL32"/>
    <property type="match status" value="1"/>
</dbReference>
<dbReference type="NCBIfam" id="TIGR01031">
    <property type="entry name" value="rpmF_bact"/>
    <property type="match status" value="1"/>
</dbReference>
<keyword evidence="7" id="KW-1185">Reference proteome</keyword>
<dbReference type="Proteomes" id="UP000287394">
    <property type="component" value="Chromosome"/>
</dbReference>
<evidence type="ECO:0000256" key="1">
    <source>
        <dbReference type="ARBA" id="ARBA00008560"/>
    </source>
</evidence>
<dbReference type="HAMAP" id="MF_00340">
    <property type="entry name" value="Ribosomal_bL32"/>
    <property type="match status" value="1"/>
</dbReference>
<dbReference type="FunCoup" id="A0A402CXL5">
    <property type="interactions" value="165"/>
</dbReference>
<dbReference type="InterPro" id="IPR002677">
    <property type="entry name" value="Ribosomal_bL32"/>
</dbReference>
<evidence type="ECO:0000313" key="6">
    <source>
        <dbReference type="EMBL" id="BDI32236.1"/>
    </source>
</evidence>
<keyword evidence="2 5" id="KW-0689">Ribosomal protein</keyword>
<dbReference type="RefSeq" id="WP_119322071.1">
    <property type="nucleotide sequence ID" value="NZ_AP025739.1"/>
</dbReference>
<protein>
    <recommendedName>
        <fullName evidence="4 5">Large ribosomal subunit protein bL32</fullName>
    </recommendedName>
</protein>
<evidence type="ECO:0000256" key="5">
    <source>
        <dbReference type="HAMAP-Rule" id="MF_00340"/>
    </source>
</evidence>
<dbReference type="Pfam" id="PF01783">
    <property type="entry name" value="Ribosomal_L32p"/>
    <property type="match status" value="1"/>
</dbReference>
<dbReference type="GO" id="GO:0006412">
    <property type="term" value="P:translation"/>
    <property type="evidence" value="ECO:0007669"/>
    <property type="project" value="UniProtKB-UniRule"/>
</dbReference>
<dbReference type="EMBL" id="AP025739">
    <property type="protein sequence ID" value="BDI32236.1"/>
    <property type="molecule type" value="Genomic_DNA"/>
</dbReference>
<dbReference type="GO" id="GO:0015934">
    <property type="term" value="C:large ribosomal subunit"/>
    <property type="evidence" value="ECO:0007669"/>
    <property type="project" value="InterPro"/>
</dbReference>
<dbReference type="AlphaFoldDB" id="A0A402CXL5"/>
<comment type="similarity">
    <text evidence="1 5">Belongs to the bacterial ribosomal protein bL32 family.</text>
</comment>
<dbReference type="KEGG" id="ccot:CCAX7_42870"/>
<dbReference type="InterPro" id="IPR011332">
    <property type="entry name" value="Ribosomal_zn-bd"/>
</dbReference>
<dbReference type="PANTHER" id="PTHR35534">
    <property type="entry name" value="50S RIBOSOMAL PROTEIN L32"/>
    <property type="match status" value="1"/>
</dbReference>
<name>A0A402CXL5_9BACT</name>
<organism evidence="6 7">
    <name type="scientific">Capsulimonas corticalis</name>
    <dbReference type="NCBI Taxonomy" id="2219043"/>
    <lineage>
        <taxon>Bacteria</taxon>
        <taxon>Bacillati</taxon>
        <taxon>Armatimonadota</taxon>
        <taxon>Armatimonadia</taxon>
        <taxon>Capsulimonadales</taxon>
        <taxon>Capsulimonadaceae</taxon>
        <taxon>Capsulimonas</taxon>
    </lineage>
</organism>
<dbReference type="SUPFAM" id="SSF57829">
    <property type="entry name" value="Zn-binding ribosomal proteins"/>
    <property type="match status" value="1"/>
</dbReference>
<evidence type="ECO:0000256" key="2">
    <source>
        <dbReference type="ARBA" id="ARBA00022980"/>
    </source>
</evidence>
<evidence type="ECO:0000256" key="4">
    <source>
        <dbReference type="ARBA" id="ARBA00035178"/>
    </source>
</evidence>
<keyword evidence="3 5" id="KW-0687">Ribonucleoprotein</keyword>
<accession>A0A402CXL5</accession>
<evidence type="ECO:0000313" key="7">
    <source>
        <dbReference type="Proteomes" id="UP000287394"/>
    </source>
</evidence>
<dbReference type="GO" id="GO:0003735">
    <property type="term" value="F:structural constituent of ribosome"/>
    <property type="evidence" value="ECO:0007669"/>
    <property type="project" value="InterPro"/>
</dbReference>
<dbReference type="InterPro" id="IPR044957">
    <property type="entry name" value="Ribosomal_bL32_bact"/>
</dbReference>
<sequence>MPLPKRRHSNQRTRKRRTHYKLELPALVRCNVCAPLAPGVYQMRLDHHACPVCGTYNGRQAIKIKEAAGTEE</sequence>
<dbReference type="OrthoDB" id="9812874at2"/>
<evidence type="ECO:0000256" key="3">
    <source>
        <dbReference type="ARBA" id="ARBA00023274"/>
    </source>
</evidence>
<gene>
    <name evidence="6" type="primary">rpmF1</name>
    <name evidence="5" type="synonym">rpmF</name>
    <name evidence="6" type="ORF">CCAX7_42870</name>
</gene>
<proteinExistence type="inferred from homology"/>